<reference evidence="3" key="1">
    <citation type="submission" date="2017-08" db="EMBL/GenBank/DDBJ databases">
        <authorList>
            <person name="Varghese N."/>
            <person name="Submissions S."/>
        </authorList>
    </citation>
    <scope>NUCLEOTIDE SEQUENCE [LARGE SCALE GENOMIC DNA]</scope>
    <source>
        <strain evidence="3">JC22</strain>
    </source>
</reference>
<dbReference type="Proteomes" id="UP000219636">
    <property type="component" value="Unassembled WGS sequence"/>
</dbReference>
<evidence type="ECO:0008006" key="4">
    <source>
        <dbReference type="Google" id="ProtNLM"/>
    </source>
</evidence>
<organism evidence="2 3">
    <name type="scientific">Ureibacillus xyleni</name>
    <dbReference type="NCBI Taxonomy" id="614648"/>
    <lineage>
        <taxon>Bacteria</taxon>
        <taxon>Bacillati</taxon>
        <taxon>Bacillota</taxon>
        <taxon>Bacilli</taxon>
        <taxon>Bacillales</taxon>
        <taxon>Caryophanaceae</taxon>
        <taxon>Ureibacillus</taxon>
    </lineage>
</organism>
<feature type="chain" id="PRO_5012131449" description="DUF4352 domain-containing protein" evidence="1">
    <location>
        <begin position="21"/>
        <end position="147"/>
    </location>
</feature>
<keyword evidence="1" id="KW-0732">Signal</keyword>
<dbReference type="OrthoDB" id="2968247at2"/>
<gene>
    <name evidence="2" type="ORF">SAMN05880501_106176</name>
</gene>
<dbReference type="AlphaFoldDB" id="A0A285ST18"/>
<dbReference type="RefSeq" id="WP_097073670.1">
    <property type="nucleotide sequence ID" value="NZ_OBMQ01000006.1"/>
</dbReference>
<evidence type="ECO:0000313" key="3">
    <source>
        <dbReference type="Proteomes" id="UP000219636"/>
    </source>
</evidence>
<dbReference type="EMBL" id="OBMQ01000006">
    <property type="protein sequence ID" value="SOC11498.1"/>
    <property type="molecule type" value="Genomic_DNA"/>
</dbReference>
<dbReference type="PROSITE" id="PS51257">
    <property type="entry name" value="PROKAR_LIPOPROTEIN"/>
    <property type="match status" value="1"/>
</dbReference>
<proteinExistence type="predicted"/>
<accession>A0A285ST18</accession>
<evidence type="ECO:0000256" key="1">
    <source>
        <dbReference type="SAM" id="SignalP"/>
    </source>
</evidence>
<sequence>MKRFPILLLLVLFFITGCSADEKGQVKFKQEKVKIELTQQYKNDYFIGYAINVTNNSSVTISHLNMYVNLPIRTKDGTKENSFVLVGVPNKEDTKLKNGEKLEFTFEGFLEVLNQEKLDLKNPVVKLTGSVEEEQFEITKKLKTKKK</sequence>
<evidence type="ECO:0000313" key="2">
    <source>
        <dbReference type="EMBL" id="SOC11498.1"/>
    </source>
</evidence>
<keyword evidence="3" id="KW-1185">Reference proteome</keyword>
<feature type="signal peptide" evidence="1">
    <location>
        <begin position="1"/>
        <end position="20"/>
    </location>
</feature>
<name>A0A285ST18_9BACL</name>
<protein>
    <recommendedName>
        <fullName evidence="4">DUF4352 domain-containing protein</fullName>
    </recommendedName>
</protein>